<keyword evidence="3" id="KW-1185">Reference proteome</keyword>
<sequence length="74" mass="7795">VGGVELVNHGSRQGVVGSGHDSWSKVVRCKKLQRTSEELSKSFGQRNNAPTPITALDAPVSNKNTISNAHGNVA</sequence>
<feature type="non-terminal residue" evidence="2">
    <location>
        <position position="1"/>
    </location>
</feature>
<feature type="compositionally biased region" description="Polar residues" evidence="1">
    <location>
        <begin position="42"/>
        <end position="51"/>
    </location>
</feature>
<organism evidence="2 3">
    <name type="scientific">Datura stramonium</name>
    <name type="common">Jimsonweed</name>
    <name type="synonym">Common thornapple</name>
    <dbReference type="NCBI Taxonomy" id="4076"/>
    <lineage>
        <taxon>Eukaryota</taxon>
        <taxon>Viridiplantae</taxon>
        <taxon>Streptophyta</taxon>
        <taxon>Embryophyta</taxon>
        <taxon>Tracheophyta</taxon>
        <taxon>Spermatophyta</taxon>
        <taxon>Magnoliopsida</taxon>
        <taxon>eudicotyledons</taxon>
        <taxon>Gunneridae</taxon>
        <taxon>Pentapetalae</taxon>
        <taxon>asterids</taxon>
        <taxon>lamiids</taxon>
        <taxon>Solanales</taxon>
        <taxon>Solanaceae</taxon>
        <taxon>Solanoideae</taxon>
        <taxon>Datureae</taxon>
        <taxon>Datura</taxon>
    </lineage>
</organism>
<dbReference type="Proteomes" id="UP000823775">
    <property type="component" value="Unassembled WGS sequence"/>
</dbReference>
<comment type="caution">
    <text evidence="2">The sequence shown here is derived from an EMBL/GenBank/DDBJ whole genome shotgun (WGS) entry which is preliminary data.</text>
</comment>
<proteinExistence type="predicted"/>
<reference evidence="2 3" key="1">
    <citation type="journal article" date="2021" name="BMC Genomics">
        <title>Datura genome reveals duplications of psychoactive alkaloid biosynthetic genes and high mutation rate following tissue culture.</title>
        <authorList>
            <person name="Rajewski A."/>
            <person name="Carter-House D."/>
            <person name="Stajich J."/>
            <person name="Litt A."/>
        </authorList>
    </citation>
    <scope>NUCLEOTIDE SEQUENCE [LARGE SCALE GENOMIC DNA]</scope>
    <source>
        <strain evidence="2">AR-01</strain>
    </source>
</reference>
<protein>
    <submittedName>
        <fullName evidence="2">Uncharacterized protein</fullName>
    </submittedName>
</protein>
<evidence type="ECO:0000313" key="2">
    <source>
        <dbReference type="EMBL" id="MCD7462702.1"/>
    </source>
</evidence>
<name>A0ABS8SUP6_DATST</name>
<accession>A0ABS8SUP6</accession>
<feature type="region of interest" description="Disordered" evidence="1">
    <location>
        <begin position="37"/>
        <end position="74"/>
    </location>
</feature>
<evidence type="ECO:0000313" key="3">
    <source>
        <dbReference type="Proteomes" id="UP000823775"/>
    </source>
</evidence>
<feature type="region of interest" description="Disordered" evidence="1">
    <location>
        <begin position="1"/>
        <end position="20"/>
    </location>
</feature>
<evidence type="ECO:0000256" key="1">
    <source>
        <dbReference type="SAM" id="MobiDB-lite"/>
    </source>
</evidence>
<gene>
    <name evidence="2" type="ORF">HAX54_049136</name>
</gene>
<feature type="compositionally biased region" description="Polar residues" evidence="1">
    <location>
        <begin position="61"/>
        <end position="74"/>
    </location>
</feature>
<feature type="non-terminal residue" evidence="2">
    <location>
        <position position="74"/>
    </location>
</feature>
<dbReference type="EMBL" id="JACEIK010000828">
    <property type="protein sequence ID" value="MCD7462702.1"/>
    <property type="molecule type" value="Genomic_DNA"/>
</dbReference>